<feature type="signal peptide" evidence="1">
    <location>
        <begin position="1"/>
        <end position="22"/>
    </location>
</feature>
<reference evidence="2" key="1">
    <citation type="submission" date="2020-09" db="EMBL/GenBank/DDBJ databases">
        <title>Genome-Enabled Discovery of Anthraquinone Biosynthesis in Senna tora.</title>
        <authorList>
            <person name="Kang S.-H."/>
            <person name="Pandey R.P."/>
            <person name="Lee C.-M."/>
            <person name="Sim J.-S."/>
            <person name="Jeong J.-T."/>
            <person name="Choi B.-S."/>
            <person name="Jung M."/>
            <person name="Ginzburg D."/>
            <person name="Zhao K."/>
            <person name="Won S.Y."/>
            <person name="Oh T.-J."/>
            <person name="Yu Y."/>
            <person name="Kim N.-H."/>
            <person name="Lee O.R."/>
            <person name="Lee T.-H."/>
            <person name="Bashyal P."/>
            <person name="Kim T.-S."/>
            <person name="Lee W.-H."/>
            <person name="Kawkins C."/>
            <person name="Kim C.-K."/>
            <person name="Kim J.S."/>
            <person name="Ahn B.O."/>
            <person name="Rhee S.Y."/>
            <person name="Sohng J.K."/>
        </authorList>
    </citation>
    <scope>NUCLEOTIDE SEQUENCE</scope>
    <source>
        <tissue evidence="2">Leaf</tissue>
    </source>
</reference>
<dbReference type="AlphaFoldDB" id="A0A834WS26"/>
<dbReference type="PANTHER" id="PTHR34467">
    <property type="entry name" value="TRANSMEMBRANE PROTEIN"/>
    <property type="match status" value="1"/>
</dbReference>
<keyword evidence="2" id="KW-0812">Transmembrane</keyword>
<sequence length="77" mass="8713">MALKIKTFLVVLLLVFMPLTSSGLVEGFRENMHATTHHLVFKHGKKMSSRKLFNHEYMLDYDEGGASTKHKKPGKGP</sequence>
<evidence type="ECO:0000256" key="1">
    <source>
        <dbReference type="SAM" id="SignalP"/>
    </source>
</evidence>
<keyword evidence="3" id="KW-1185">Reference proteome</keyword>
<name>A0A834WS26_9FABA</name>
<evidence type="ECO:0000313" key="2">
    <source>
        <dbReference type="EMBL" id="KAF7830736.1"/>
    </source>
</evidence>
<dbReference type="OrthoDB" id="1681778at2759"/>
<evidence type="ECO:0000313" key="3">
    <source>
        <dbReference type="Proteomes" id="UP000634136"/>
    </source>
</evidence>
<feature type="chain" id="PRO_5032440514" evidence="1">
    <location>
        <begin position="23"/>
        <end position="77"/>
    </location>
</feature>
<dbReference type="EMBL" id="JAAIUW010000005">
    <property type="protein sequence ID" value="KAF7830736.1"/>
    <property type="molecule type" value="Genomic_DNA"/>
</dbReference>
<accession>A0A834WS26</accession>
<dbReference type="Proteomes" id="UP000634136">
    <property type="component" value="Unassembled WGS sequence"/>
</dbReference>
<keyword evidence="1" id="KW-0732">Signal</keyword>
<dbReference type="PANTHER" id="PTHR34467:SF7">
    <property type="entry name" value="TRANSMEMBRANE PROTEIN"/>
    <property type="match status" value="1"/>
</dbReference>
<keyword evidence="2" id="KW-0472">Membrane</keyword>
<protein>
    <submittedName>
        <fullName evidence="2">Putative transmembrane protein</fullName>
    </submittedName>
</protein>
<proteinExistence type="predicted"/>
<organism evidence="2 3">
    <name type="scientific">Senna tora</name>
    <dbReference type="NCBI Taxonomy" id="362788"/>
    <lineage>
        <taxon>Eukaryota</taxon>
        <taxon>Viridiplantae</taxon>
        <taxon>Streptophyta</taxon>
        <taxon>Embryophyta</taxon>
        <taxon>Tracheophyta</taxon>
        <taxon>Spermatophyta</taxon>
        <taxon>Magnoliopsida</taxon>
        <taxon>eudicotyledons</taxon>
        <taxon>Gunneridae</taxon>
        <taxon>Pentapetalae</taxon>
        <taxon>rosids</taxon>
        <taxon>fabids</taxon>
        <taxon>Fabales</taxon>
        <taxon>Fabaceae</taxon>
        <taxon>Caesalpinioideae</taxon>
        <taxon>Cassia clade</taxon>
        <taxon>Senna</taxon>
    </lineage>
</organism>
<comment type="caution">
    <text evidence="2">The sequence shown here is derived from an EMBL/GenBank/DDBJ whole genome shotgun (WGS) entry which is preliminary data.</text>
</comment>
<gene>
    <name evidence="2" type="ORF">G2W53_013069</name>
</gene>